<proteinExistence type="predicted"/>
<evidence type="ECO:0000256" key="1">
    <source>
        <dbReference type="ARBA" id="ARBA00022723"/>
    </source>
</evidence>
<dbReference type="EMBL" id="QSVF01000042">
    <property type="protein sequence ID" value="RGO06719.1"/>
    <property type="molecule type" value="Genomic_DNA"/>
</dbReference>
<dbReference type="Pfam" id="PF12724">
    <property type="entry name" value="Flavodoxin_5"/>
    <property type="match status" value="1"/>
</dbReference>
<gene>
    <name evidence="5" type="ORF">DXB31_11280</name>
</gene>
<evidence type="ECO:0000313" key="5">
    <source>
        <dbReference type="EMBL" id="RGO06719.1"/>
    </source>
</evidence>
<keyword evidence="2" id="KW-0408">Iron</keyword>
<dbReference type="SUPFAM" id="SSF52218">
    <property type="entry name" value="Flavoproteins"/>
    <property type="match status" value="1"/>
</dbReference>
<evidence type="ECO:0000256" key="2">
    <source>
        <dbReference type="ARBA" id="ARBA00023004"/>
    </source>
</evidence>
<dbReference type="InterPro" id="IPR047964">
    <property type="entry name" value="EFR1-like"/>
</dbReference>
<organism evidence="5 6">
    <name type="scientific">Thomasclavelia spiroformis</name>
    <dbReference type="NCBI Taxonomy" id="29348"/>
    <lineage>
        <taxon>Bacteria</taxon>
        <taxon>Bacillati</taxon>
        <taxon>Bacillota</taxon>
        <taxon>Erysipelotrichia</taxon>
        <taxon>Erysipelotrichales</taxon>
        <taxon>Coprobacillaceae</taxon>
        <taxon>Thomasclavelia</taxon>
    </lineage>
</organism>
<dbReference type="InterPro" id="IPR017900">
    <property type="entry name" value="4Fe4S_Fe_S_CS"/>
</dbReference>
<reference evidence="5 6" key="1">
    <citation type="submission" date="2018-08" db="EMBL/GenBank/DDBJ databases">
        <title>A genome reference for cultivated species of the human gut microbiota.</title>
        <authorList>
            <person name="Zou Y."/>
            <person name="Xue W."/>
            <person name="Luo G."/>
        </authorList>
    </citation>
    <scope>NUCLEOTIDE SEQUENCE [LARGE SCALE GENOMIC DNA]</scope>
    <source>
        <strain evidence="5 6">OM02-6</strain>
    </source>
</reference>
<dbReference type="PROSITE" id="PS51379">
    <property type="entry name" value="4FE4S_FER_2"/>
    <property type="match status" value="2"/>
</dbReference>
<dbReference type="Pfam" id="PF13187">
    <property type="entry name" value="Fer4_9"/>
    <property type="match status" value="1"/>
</dbReference>
<dbReference type="Gene3D" id="3.30.70.20">
    <property type="match status" value="1"/>
</dbReference>
<feature type="domain" description="4Fe-4S ferredoxin-type" evidence="4">
    <location>
        <begin position="209"/>
        <end position="237"/>
    </location>
</feature>
<dbReference type="Proteomes" id="UP000261087">
    <property type="component" value="Unassembled WGS sequence"/>
</dbReference>
<comment type="caution">
    <text evidence="5">The sequence shown here is derived from an EMBL/GenBank/DDBJ whole genome shotgun (WGS) entry which is preliminary data.</text>
</comment>
<dbReference type="GO" id="GO:0051536">
    <property type="term" value="F:iron-sulfur cluster binding"/>
    <property type="evidence" value="ECO:0007669"/>
    <property type="project" value="UniProtKB-KW"/>
</dbReference>
<keyword evidence="1" id="KW-0479">Metal-binding</keyword>
<dbReference type="InterPro" id="IPR017896">
    <property type="entry name" value="4Fe4S_Fe-S-bd"/>
</dbReference>
<keyword evidence="3" id="KW-0411">Iron-sulfur</keyword>
<dbReference type="AlphaFoldDB" id="A0A3E5FNK8"/>
<dbReference type="Gene3D" id="3.40.50.360">
    <property type="match status" value="1"/>
</dbReference>
<dbReference type="PROSITE" id="PS00198">
    <property type="entry name" value="4FE4S_FER_1"/>
    <property type="match status" value="1"/>
</dbReference>
<evidence type="ECO:0000313" key="6">
    <source>
        <dbReference type="Proteomes" id="UP000261087"/>
    </source>
</evidence>
<name>A0A3E5FNK8_9FIRM</name>
<sequence length="253" mass="29130">MILYFSGTGNSRYISEVINSILNDEVVCINDYLKNNQKRVFESTKPYIIVCPTYAWRIPRVVEEFISDNVFNGNKMIYFVLTCGSSIGNAKKYVKELCDRVGLMYMGIKGIVMPENFITMFKAPDSDEAKKIISEAIKPSLLVAKRINEKDKLDDEKCNLIDKIASSFVNYVFYLMFVKSDGFYVKENCNGCATCKKLCPLNNIELVDNKPKWNNRCTQCMACIGGCPLNAIEYKKMTQNKVRYYLKEHYRKV</sequence>
<evidence type="ECO:0000256" key="3">
    <source>
        <dbReference type="ARBA" id="ARBA00023014"/>
    </source>
</evidence>
<dbReference type="GO" id="GO:0046872">
    <property type="term" value="F:metal ion binding"/>
    <property type="evidence" value="ECO:0007669"/>
    <property type="project" value="UniProtKB-KW"/>
</dbReference>
<protein>
    <submittedName>
        <fullName evidence="5">Flavodoxin</fullName>
    </submittedName>
</protein>
<dbReference type="NCBIfam" id="NF038196">
    <property type="entry name" value="ferrodoxin_EFR1"/>
    <property type="match status" value="1"/>
</dbReference>
<evidence type="ECO:0000259" key="4">
    <source>
        <dbReference type="PROSITE" id="PS51379"/>
    </source>
</evidence>
<dbReference type="InterPro" id="IPR026816">
    <property type="entry name" value="Flavodoxin_dom"/>
</dbReference>
<accession>A0A3E5FNK8</accession>
<dbReference type="InterPro" id="IPR029039">
    <property type="entry name" value="Flavoprotein-like_sf"/>
</dbReference>
<feature type="domain" description="4Fe-4S ferredoxin-type" evidence="4">
    <location>
        <begin position="180"/>
        <end position="208"/>
    </location>
</feature>
<dbReference type="RefSeq" id="WP_117605413.1">
    <property type="nucleotide sequence ID" value="NZ_CAXVJN010000006.1"/>
</dbReference>
<dbReference type="SUPFAM" id="SSF54862">
    <property type="entry name" value="4Fe-4S ferredoxins"/>
    <property type="match status" value="1"/>
</dbReference>